<reference evidence="3 4" key="1">
    <citation type="submission" date="2024-01" db="EMBL/GenBank/DDBJ databases">
        <title>A draft genome for a cacao thread blight-causing isolate of Paramarasmius palmivorus.</title>
        <authorList>
            <person name="Baruah I.K."/>
            <person name="Bukari Y."/>
            <person name="Amoako-Attah I."/>
            <person name="Meinhardt L.W."/>
            <person name="Bailey B.A."/>
            <person name="Cohen S.P."/>
        </authorList>
    </citation>
    <scope>NUCLEOTIDE SEQUENCE [LARGE SCALE GENOMIC DNA]</scope>
    <source>
        <strain evidence="3 4">GH-12</strain>
    </source>
</reference>
<evidence type="ECO:0000313" key="4">
    <source>
        <dbReference type="Proteomes" id="UP001383192"/>
    </source>
</evidence>
<evidence type="ECO:0000256" key="1">
    <source>
        <dbReference type="SAM" id="MobiDB-lite"/>
    </source>
</evidence>
<accession>A0AAW0AS56</accession>
<dbReference type="EMBL" id="JAYKXP010000311">
    <property type="protein sequence ID" value="KAK7015837.1"/>
    <property type="molecule type" value="Genomic_DNA"/>
</dbReference>
<evidence type="ECO:0000256" key="2">
    <source>
        <dbReference type="SAM" id="Phobius"/>
    </source>
</evidence>
<feature type="region of interest" description="Disordered" evidence="1">
    <location>
        <begin position="147"/>
        <end position="166"/>
    </location>
</feature>
<protein>
    <submittedName>
        <fullName evidence="3">Uncharacterized protein</fullName>
    </submittedName>
</protein>
<name>A0AAW0AS56_9AGAR</name>
<dbReference type="Proteomes" id="UP001383192">
    <property type="component" value="Unassembled WGS sequence"/>
</dbReference>
<keyword evidence="2" id="KW-0812">Transmembrane</keyword>
<evidence type="ECO:0000313" key="3">
    <source>
        <dbReference type="EMBL" id="KAK7015837.1"/>
    </source>
</evidence>
<keyword evidence="2" id="KW-0472">Membrane</keyword>
<feature type="transmembrane region" description="Helical" evidence="2">
    <location>
        <begin position="12"/>
        <end position="30"/>
    </location>
</feature>
<keyword evidence="2" id="KW-1133">Transmembrane helix</keyword>
<proteinExistence type="predicted"/>
<sequence length="166" mass="18846">MEVTVMPNLQSLAFTLSVIGLVIGFTITAFKWRFPCTNVESLEEECKAVQDIITGTWSQDLLGDLEAQFKQAWRSQREKVDTIQLEAIRKPDSRTHPMAYIHFYWYQLRAIDTSYTTLKELSASITLKIEMEKKRRQYFCPADAVSSGIGASSSGSLRVQPGRNSE</sequence>
<comment type="caution">
    <text evidence="3">The sequence shown here is derived from an EMBL/GenBank/DDBJ whole genome shotgun (WGS) entry which is preliminary data.</text>
</comment>
<feature type="compositionally biased region" description="Low complexity" evidence="1">
    <location>
        <begin position="147"/>
        <end position="156"/>
    </location>
</feature>
<keyword evidence="4" id="KW-1185">Reference proteome</keyword>
<organism evidence="3 4">
    <name type="scientific">Paramarasmius palmivorus</name>
    <dbReference type="NCBI Taxonomy" id="297713"/>
    <lineage>
        <taxon>Eukaryota</taxon>
        <taxon>Fungi</taxon>
        <taxon>Dikarya</taxon>
        <taxon>Basidiomycota</taxon>
        <taxon>Agaricomycotina</taxon>
        <taxon>Agaricomycetes</taxon>
        <taxon>Agaricomycetidae</taxon>
        <taxon>Agaricales</taxon>
        <taxon>Marasmiineae</taxon>
        <taxon>Marasmiaceae</taxon>
        <taxon>Paramarasmius</taxon>
    </lineage>
</organism>
<gene>
    <name evidence="3" type="ORF">VNI00_019057</name>
</gene>
<dbReference type="AlphaFoldDB" id="A0AAW0AS56"/>